<name>A0ABU7TAX3_9HYPH</name>
<proteinExistence type="predicted"/>
<dbReference type="EMBL" id="MLBY01000004">
    <property type="protein sequence ID" value="MEE7457792.1"/>
    <property type="molecule type" value="Genomic_DNA"/>
</dbReference>
<sequence>MANIIQFSENGGTSSSYRLYDFEGAGRKGPGRFIRATTDGEAKAHALALLNDHPVELWDRARFIARYWPGLLPMAASLRCHT</sequence>
<accession>A0ABU7TAX3</accession>
<keyword evidence="2" id="KW-1185">Reference proteome</keyword>
<gene>
    <name evidence="1" type="ORF">MRSR164_13710</name>
</gene>
<evidence type="ECO:0000313" key="2">
    <source>
        <dbReference type="Proteomes" id="UP001349262"/>
    </source>
</evidence>
<dbReference type="Proteomes" id="UP001349262">
    <property type="component" value="Unassembled WGS sequence"/>
</dbReference>
<evidence type="ECO:0000313" key="1">
    <source>
        <dbReference type="EMBL" id="MEE7457792.1"/>
    </source>
</evidence>
<comment type="caution">
    <text evidence="1">The sequence shown here is derived from an EMBL/GenBank/DDBJ whole genome shotgun (WGS) entry which is preliminary data.</text>
</comment>
<reference evidence="1 2" key="1">
    <citation type="journal article" date="2012" name="Genet. Mol. Biol.">
        <title>Analysis of 16S rRNA and mxaF genes revealing insights into Methylobacterium niche-specific plant association.</title>
        <authorList>
            <person name="Dourado M.N."/>
            <person name="Andreote F.D."/>
            <person name="Dini-Andreote F."/>
            <person name="Conti R."/>
            <person name="Araujo J.M."/>
            <person name="Araujo W.L."/>
        </authorList>
    </citation>
    <scope>NUCLEOTIDE SEQUENCE [LARGE SCALE GENOMIC DNA]</scope>
    <source>
        <strain evidence="1 2">SR1.6/4</strain>
    </source>
</reference>
<protein>
    <recommendedName>
        <fullName evidence="3">Aminoglycoside phosphotransferase</fullName>
    </recommendedName>
</protein>
<evidence type="ECO:0008006" key="3">
    <source>
        <dbReference type="Google" id="ProtNLM"/>
    </source>
</evidence>
<organism evidence="1 2">
    <name type="scientific">Methylobacterium radiotolerans</name>
    <dbReference type="NCBI Taxonomy" id="31998"/>
    <lineage>
        <taxon>Bacteria</taxon>
        <taxon>Pseudomonadati</taxon>
        <taxon>Pseudomonadota</taxon>
        <taxon>Alphaproteobacteria</taxon>
        <taxon>Hyphomicrobiales</taxon>
        <taxon>Methylobacteriaceae</taxon>
        <taxon>Methylobacterium</taxon>
    </lineage>
</organism>